<accession>A0A645C840</accession>
<reference evidence="1" key="1">
    <citation type="submission" date="2019-08" db="EMBL/GenBank/DDBJ databases">
        <authorList>
            <person name="Kucharzyk K."/>
            <person name="Murdoch R.W."/>
            <person name="Higgins S."/>
            <person name="Loffler F."/>
        </authorList>
    </citation>
    <scope>NUCLEOTIDE SEQUENCE</scope>
</reference>
<gene>
    <name evidence="1" type="ORF">SDC9_117249</name>
</gene>
<protein>
    <submittedName>
        <fullName evidence="1">Uncharacterized protein</fullName>
    </submittedName>
</protein>
<name>A0A645C840_9ZZZZ</name>
<evidence type="ECO:0000313" key="1">
    <source>
        <dbReference type="EMBL" id="MPM70294.1"/>
    </source>
</evidence>
<organism evidence="1">
    <name type="scientific">bioreactor metagenome</name>
    <dbReference type="NCBI Taxonomy" id="1076179"/>
    <lineage>
        <taxon>unclassified sequences</taxon>
        <taxon>metagenomes</taxon>
        <taxon>ecological metagenomes</taxon>
    </lineage>
</organism>
<comment type="caution">
    <text evidence="1">The sequence shown here is derived from an EMBL/GenBank/DDBJ whole genome shotgun (WGS) entry which is preliminary data.</text>
</comment>
<dbReference type="AlphaFoldDB" id="A0A645C840"/>
<sequence>MHVARQDELIALPDGGEDHCLNGSGGAANHKKSRRSAEGLSGQLFALHQYAGGMAEAVEVFGGIDIHRQAAFAQKIHQFLVAPSALMPGDVKGYKFLPAHFFQRFPDGGLVLVQHC</sequence>
<dbReference type="EMBL" id="VSSQ01023392">
    <property type="protein sequence ID" value="MPM70294.1"/>
    <property type="molecule type" value="Genomic_DNA"/>
</dbReference>
<proteinExistence type="predicted"/>